<accession>A0A0D6Q2T1</accession>
<protein>
    <submittedName>
        <fullName evidence="1">Uncharacterized protein</fullName>
    </submittedName>
</protein>
<dbReference type="AlphaFoldDB" id="A0A0D6Q2T1"/>
<evidence type="ECO:0000313" key="2">
    <source>
        <dbReference type="Proteomes" id="UP000032675"/>
    </source>
</evidence>
<name>A0A0D6Q2T1_KOMEU</name>
<comment type="caution">
    <text evidence="1">The sequence shown here is derived from an EMBL/GenBank/DDBJ whole genome shotgun (WGS) entry which is preliminary data.</text>
</comment>
<gene>
    <name evidence="1" type="ORF">Geu3261_0296_001</name>
</gene>
<evidence type="ECO:0000313" key="1">
    <source>
        <dbReference type="EMBL" id="GAN97867.1"/>
    </source>
</evidence>
<dbReference type="Proteomes" id="UP000032675">
    <property type="component" value="Unassembled WGS sequence"/>
</dbReference>
<organism evidence="1 2">
    <name type="scientific">Komagataeibacter europaeus NBRC 3261</name>
    <dbReference type="NCBI Taxonomy" id="1234669"/>
    <lineage>
        <taxon>Bacteria</taxon>
        <taxon>Pseudomonadati</taxon>
        <taxon>Pseudomonadota</taxon>
        <taxon>Alphaproteobacteria</taxon>
        <taxon>Acetobacterales</taxon>
        <taxon>Acetobacteraceae</taxon>
        <taxon>Komagataeibacter</taxon>
    </lineage>
</organism>
<dbReference type="EMBL" id="BANI01000249">
    <property type="protein sequence ID" value="GAN97867.1"/>
    <property type="molecule type" value="Genomic_DNA"/>
</dbReference>
<sequence>MIREPGNLLPSQTVLPGGTDRWQEISYDAFFCVSIYLSSLHMYADR</sequence>
<proteinExistence type="predicted"/>
<reference evidence="1 2" key="1">
    <citation type="submission" date="2012-11" db="EMBL/GenBank/DDBJ databases">
        <title>Whole genome sequence of Gluconacetobacter europaeus NBRC3261.</title>
        <authorList>
            <person name="Azuma Y."/>
            <person name="Higashiura N."/>
            <person name="Hirakawa H."/>
            <person name="Matsushita K."/>
        </authorList>
    </citation>
    <scope>NUCLEOTIDE SEQUENCE [LARGE SCALE GENOMIC DNA]</scope>
    <source>
        <strain evidence="1 2">NBRC 3261</strain>
    </source>
</reference>